<dbReference type="SUPFAM" id="SSF55729">
    <property type="entry name" value="Acyl-CoA N-acyltransferases (Nat)"/>
    <property type="match status" value="1"/>
</dbReference>
<dbReference type="PANTHER" id="PTHR43877">
    <property type="entry name" value="AMINOALKYLPHOSPHONATE N-ACETYLTRANSFERASE-RELATED-RELATED"/>
    <property type="match status" value="1"/>
</dbReference>
<dbReference type="InterPro" id="IPR016181">
    <property type="entry name" value="Acyl_CoA_acyltransferase"/>
</dbReference>
<dbReference type="AlphaFoldDB" id="A0A1G7APS8"/>
<evidence type="ECO:0000313" key="6">
    <source>
        <dbReference type="Proteomes" id="UP000199412"/>
    </source>
</evidence>
<dbReference type="RefSeq" id="WP_218128328.1">
    <property type="nucleotide sequence ID" value="NZ_FNAP01000004.1"/>
</dbReference>
<dbReference type="Pfam" id="PF00583">
    <property type="entry name" value="Acetyltransf_1"/>
    <property type="match status" value="1"/>
</dbReference>
<proteinExistence type="predicted"/>
<dbReference type="Gene3D" id="3.90.70.10">
    <property type="entry name" value="Cysteine proteinases"/>
    <property type="match status" value="1"/>
</dbReference>
<keyword evidence="1" id="KW-0808">Transferase</keyword>
<dbReference type="PROSITE" id="PS51186">
    <property type="entry name" value="GNAT"/>
    <property type="match status" value="1"/>
</dbReference>
<dbReference type="Proteomes" id="UP000199412">
    <property type="component" value="Unassembled WGS sequence"/>
</dbReference>
<feature type="domain" description="N-acetyltransferase" evidence="4">
    <location>
        <begin position="22"/>
        <end position="168"/>
    </location>
</feature>
<dbReference type="Pfam" id="PF11814">
    <property type="entry name" value="DUF3335"/>
    <property type="match status" value="1"/>
</dbReference>
<feature type="region of interest" description="Disordered" evidence="3">
    <location>
        <begin position="1"/>
        <end position="25"/>
    </location>
</feature>
<organism evidence="5 6">
    <name type="scientific">Rhodospira trueperi</name>
    <dbReference type="NCBI Taxonomy" id="69960"/>
    <lineage>
        <taxon>Bacteria</taxon>
        <taxon>Pseudomonadati</taxon>
        <taxon>Pseudomonadota</taxon>
        <taxon>Alphaproteobacteria</taxon>
        <taxon>Rhodospirillales</taxon>
        <taxon>Rhodospirillaceae</taxon>
        <taxon>Rhodospira</taxon>
    </lineage>
</organism>
<feature type="compositionally biased region" description="Low complexity" evidence="3">
    <location>
        <begin position="1"/>
        <end position="11"/>
    </location>
</feature>
<dbReference type="CDD" id="cd04301">
    <property type="entry name" value="NAT_SF"/>
    <property type="match status" value="1"/>
</dbReference>
<dbReference type="EMBL" id="FNAP01000004">
    <property type="protein sequence ID" value="SDE16763.1"/>
    <property type="molecule type" value="Genomic_DNA"/>
</dbReference>
<gene>
    <name evidence="5" type="ORF">SAMN05421720_10437</name>
</gene>
<dbReference type="InterPro" id="IPR050832">
    <property type="entry name" value="Bact_Acetyltransf"/>
</dbReference>
<dbReference type="InterPro" id="IPR021770">
    <property type="entry name" value="DUF3335"/>
</dbReference>
<protein>
    <submittedName>
        <fullName evidence="5">Ribosomal protein S18 acetylase RimI</fullName>
    </submittedName>
</protein>
<name>A0A1G7APS8_9PROT</name>
<dbReference type="GO" id="GO:0016747">
    <property type="term" value="F:acyltransferase activity, transferring groups other than amino-acyl groups"/>
    <property type="evidence" value="ECO:0007669"/>
    <property type="project" value="InterPro"/>
</dbReference>
<evidence type="ECO:0000313" key="5">
    <source>
        <dbReference type="EMBL" id="SDE16763.1"/>
    </source>
</evidence>
<accession>A0A1G7APS8</accession>
<keyword evidence="6" id="KW-1185">Reference proteome</keyword>
<dbReference type="InterPro" id="IPR000182">
    <property type="entry name" value="GNAT_dom"/>
</dbReference>
<dbReference type="STRING" id="69960.SAMN05421720_10437"/>
<evidence type="ECO:0000256" key="2">
    <source>
        <dbReference type="ARBA" id="ARBA00023315"/>
    </source>
</evidence>
<evidence type="ECO:0000256" key="1">
    <source>
        <dbReference type="ARBA" id="ARBA00022679"/>
    </source>
</evidence>
<keyword evidence="2" id="KW-0012">Acyltransferase</keyword>
<dbReference type="GO" id="GO:0005840">
    <property type="term" value="C:ribosome"/>
    <property type="evidence" value="ECO:0007669"/>
    <property type="project" value="UniProtKB-KW"/>
</dbReference>
<dbReference type="Gene3D" id="3.40.630.30">
    <property type="match status" value="1"/>
</dbReference>
<reference evidence="5 6" key="1">
    <citation type="submission" date="2016-10" db="EMBL/GenBank/DDBJ databases">
        <authorList>
            <person name="de Groot N.N."/>
        </authorList>
    </citation>
    <scope>NUCLEOTIDE SEQUENCE [LARGE SCALE GENOMIC DNA]</scope>
    <source>
        <strain evidence="5 6">ATCC 700224</strain>
    </source>
</reference>
<keyword evidence="5" id="KW-0689">Ribosomal protein</keyword>
<sequence length="387" mass="42810">MTGVQPAMPNDAPAPTPAPAHPKIRPAVPADLDALTALEVACFETDRLTRRSFRSFIEKGRASLLVADIDGRLAGYALVLYRSGTASARLYSMAVMPWARRRGLAGSLMGAAENAARDRDCVVIRLEVRDDNAEAIALYRRRGYRPFGRYLDYYEDHCEALRFQKSLIASARTPDAPPYYAQTTDFTCGPAAMMMAMRALDPSIPFDRTAEFRLWREATTVFMQAGHGGCEPVGMAVALVRRGFAVEVFVNQEGPFFVDSVRAPDRREAIALIQADYAAEAHDLGLPIHHTPLNPALLQEALDTGAVVLVLVSHYRMLRSRTPHWVLVYGRAGNSVLIHDPWVERDHMETEVAASALPIPLAAFDRMSRWGRARLRAALVVRRGGAR</sequence>
<keyword evidence="5" id="KW-0687">Ribonucleoprotein</keyword>
<evidence type="ECO:0000256" key="3">
    <source>
        <dbReference type="SAM" id="MobiDB-lite"/>
    </source>
</evidence>
<evidence type="ECO:0000259" key="4">
    <source>
        <dbReference type="PROSITE" id="PS51186"/>
    </source>
</evidence>